<organism evidence="2 3">
    <name type="scientific">Blastochloris tepida</name>
    <dbReference type="NCBI Taxonomy" id="2233851"/>
    <lineage>
        <taxon>Bacteria</taxon>
        <taxon>Pseudomonadati</taxon>
        <taxon>Pseudomonadota</taxon>
        <taxon>Alphaproteobacteria</taxon>
        <taxon>Hyphomicrobiales</taxon>
        <taxon>Blastochloridaceae</taxon>
        <taxon>Blastochloris</taxon>
    </lineage>
</organism>
<protein>
    <submittedName>
        <fullName evidence="2">Uncharacterized protein</fullName>
    </submittedName>
</protein>
<gene>
    <name evidence="2" type="ORF">BLTE_35850</name>
</gene>
<evidence type="ECO:0000313" key="3">
    <source>
        <dbReference type="Proteomes" id="UP000266934"/>
    </source>
</evidence>
<keyword evidence="3" id="KW-1185">Reference proteome</keyword>
<feature type="compositionally biased region" description="Low complexity" evidence="1">
    <location>
        <begin position="24"/>
        <end position="35"/>
    </location>
</feature>
<dbReference type="Proteomes" id="UP000266934">
    <property type="component" value="Chromosome"/>
</dbReference>
<dbReference type="AlphaFoldDB" id="A0A348G5R7"/>
<sequence>MRVCGRFVPPSGQLPAKPKNENPAAGGTARGANRNVPAGRRNVSKASRRGGRPQEPRPPVSVNDDPHPYGPDIPGRVGSSRLGYGWAAFSTEERLIGIFGLRKNAVAALLAEARHG</sequence>
<name>A0A348G5R7_9HYPH</name>
<dbReference type="KEGG" id="blag:BLTE_35850"/>
<feature type="compositionally biased region" description="Basic residues" evidence="1">
    <location>
        <begin position="42"/>
        <end position="51"/>
    </location>
</feature>
<accession>A0A348G5R7</accession>
<dbReference type="EMBL" id="AP018907">
    <property type="protein sequence ID" value="BBF94900.1"/>
    <property type="molecule type" value="Genomic_DNA"/>
</dbReference>
<proteinExistence type="predicted"/>
<feature type="region of interest" description="Disordered" evidence="1">
    <location>
        <begin position="1"/>
        <end position="76"/>
    </location>
</feature>
<evidence type="ECO:0000256" key="1">
    <source>
        <dbReference type="SAM" id="MobiDB-lite"/>
    </source>
</evidence>
<evidence type="ECO:0000313" key="2">
    <source>
        <dbReference type="EMBL" id="BBF94900.1"/>
    </source>
</evidence>
<reference evidence="2 3" key="1">
    <citation type="submission" date="2018-08" db="EMBL/GenBank/DDBJ databases">
        <title>Complete genome sequencing of Blastochloris tepida GI.</title>
        <authorList>
            <person name="Tsukatani Y."/>
            <person name="Mori H."/>
        </authorList>
    </citation>
    <scope>NUCLEOTIDE SEQUENCE [LARGE SCALE GENOMIC DNA]</scope>
    <source>
        <strain evidence="2 3">GI</strain>
    </source>
</reference>